<dbReference type="AlphaFoldDB" id="A0A0B1SY13"/>
<evidence type="ECO:0000313" key="2">
    <source>
        <dbReference type="Proteomes" id="UP000053660"/>
    </source>
</evidence>
<organism evidence="1 2">
    <name type="scientific">Oesophagostomum dentatum</name>
    <name type="common">Nodular worm</name>
    <dbReference type="NCBI Taxonomy" id="61180"/>
    <lineage>
        <taxon>Eukaryota</taxon>
        <taxon>Metazoa</taxon>
        <taxon>Ecdysozoa</taxon>
        <taxon>Nematoda</taxon>
        <taxon>Chromadorea</taxon>
        <taxon>Rhabditida</taxon>
        <taxon>Rhabditina</taxon>
        <taxon>Rhabditomorpha</taxon>
        <taxon>Strongyloidea</taxon>
        <taxon>Strongylidae</taxon>
        <taxon>Oesophagostomum</taxon>
    </lineage>
</organism>
<dbReference type="OrthoDB" id="5865157at2759"/>
<dbReference type="Proteomes" id="UP000053660">
    <property type="component" value="Unassembled WGS sequence"/>
</dbReference>
<reference evidence="1 2" key="1">
    <citation type="submission" date="2014-03" db="EMBL/GenBank/DDBJ databases">
        <title>Draft genome of the hookworm Oesophagostomum dentatum.</title>
        <authorList>
            <person name="Mitreva M."/>
        </authorList>
    </citation>
    <scope>NUCLEOTIDE SEQUENCE [LARGE SCALE GENOMIC DNA]</scope>
    <source>
        <strain evidence="1 2">OD-Hann</strain>
    </source>
</reference>
<protein>
    <submittedName>
        <fullName evidence="1">Uncharacterized protein</fullName>
    </submittedName>
</protein>
<proteinExistence type="predicted"/>
<dbReference type="EMBL" id="KN553336">
    <property type="protein sequence ID" value="KHJ90143.1"/>
    <property type="molecule type" value="Genomic_DNA"/>
</dbReference>
<accession>A0A0B1SY13</accession>
<name>A0A0B1SY13_OESDE</name>
<sequence>MFTMKQEFNNLLSKKKEYLARQRTSSLLINPLKTEENPLIPEFSNFYRRVSNAPMAPEEHAAQLALIEQVIQESIIVEWPRTLDGLSPGGETMEIDMAPLIHRARSVVKCRTSHPTLKIK</sequence>
<evidence type="ECO:0000313" key="1">
    <source>
        <dbReference type="EMBL" id="KHJ90143.1"/>
    </source>
</evidence>
<keyword evidence="2" id="KW-1185">Reference proteome</keyword>
<gene>
    <name evidence="1" type="ORF">OESDEN_10017</name>
</gene>